<dbReference type="EMBL" id="ADBF01000259">
    <property type="protein sequence ID" value="EFE48179.1"/>
    <property type="molecule type" value="Genomic_DNA"/>
</dbReference>
<sequence>MNDLAALLKYAEQFRSLHTSFTQANNRAPHKFILLYSLCLLYESGSLHTEKIDFSDTLLEEWQAIFRQQWRRWVANAYHQENFGMPLYHMRTEPFWYFCVKPGMEDAFEQKTA</sequence>
<dbReference type="AlphaFoldDB" id="D4DVH9"/>
<evidence type="ECO:0000313" key="2">
    <source>
        <dbReference type="Proteomes" id="UP000005536"/>
    </source>
</evidence>
<evidence type="ECO:0008006" key="3">
    <source>
        <dbReference type="Google" id="ProtNLM"/>
    </source>
</evidence>
<name>D4DVH9_NEIEG</name>
<gene>
    <name evidence="1" type="ORF">NEIELOOT_03096</name>
</gene>
<organism evidence="1 2">
    <name type="scientific">Neisseria elongata subsp. glycolytica ATCC 29315</name>
    <dbReference type="NCBI Taxonomy" id="546263"/>
    <lineage>
        <taxon>Bacteria</taxon>
        <taxon>Pseudomonadati</taxon>
        <taxon>Pseudomonadota</taxon>
        <taxon>Betaproteobacteria</taxon>
        <taxon>Neisseriales</taxon>
        <taxon>Neisseriaceae</taxon>
        <taxon>Neisseria</taxon>
    </lineage>
</organism>
<accession>D4DVH9</accession>
<reference evidence="1 2" key="1">
    <citation type="submission" date="2010-02" db="EMBL/GenBank/DDBJ databases">
        <authorList>
            <person name="Weinstock G."/>
            <person name="Sodergren E."/>
            <person name="Clifton S."/>
            <person name="Fulton L."/>
            <person name="Fulton B."/>
            <person name="Courtney L."/>
            <person name="Fronick C."/>
            <person name="Harrison M."/>
            <person name="Strong C."/>
            <person name="Farmer C."/>
            <person name="Delahaunty K."/>
            <person name="Markovic C."/>
            <person name="Hall O."/>
            <person name="Minx P."/>
            <person name="Tomlinson C."/>
            <person name="Mitreva M."/>
            <person name="Nelson J."/>
            <person name="Hou S."/>
            <person name="Wollam A."/>
            <person name="Pepin K.H."/>
            <person name="Johnson M."/>
            <person name="Bhonagiri V."/>
            <person name="Zhang X."/>
            <person name="Suruliraj S."/>
            <person name="Warren W."/>
            <person name="Chinwalla A."/>
            <person name="Mardis E.R."/>
            <person name="Wilson R.K."/>
        </authorList>
    </citation>
    <scope>NUCLEOTIDE SEQUENCE [LARGE SCALE GENOMIC DNA]</scope>
    <source>
        <strain evidence="1 2">ATCC 29315</strain>
    </source>
</reference>
<dbReference type="Proteomes" id="UP000005536">
    <property type="component" value="Unassembled WGS sequence"/>
</dbReference>
<proteinExistence type="predicted"/>
<comment type="caution">
    <text evidence="1">The sequence shown here is derived from an EMBL/GenBank/DDBJ whole genome shotgun (WGS) entry which is preliminary data.</text>
</comment>
<protein>
    <recommendedName>
        <fullName evidence="3">Restriction endonuclease</fullName>
    </recommendedName>
</protein>
<evidence type="ECO:0000313" key="1">
    <source>
        <dbReference type="EMBL" id="EFE48179.1"/>
    </source>
</evidence>